<protein>
    <submittedName>
        <fullName evidence="3">Cytochrome P450</fullName>
    </submittedName>
</protein>
<dbReference type="GO" id="GO:0005506">
    <property type="term" value="F:iron ion binding"/>
    <property type="evidence" value="ECO:0007669"/>
    <property type="project" value="InterPro"/>
</dbReference>
<comment type="cofactor">
    <cofactor evidence="2">
        <name>heme</name>
        <dbReference type="ChEBI" id="CHEBI:30413"/>
    </cofactor>
</comment>
<accession>A0A839EPJ0</accession>
<keyword evidence="2" id="KW-0479">Metal-binding</keyword>
<dbReference type="InterPro" id="IPR001128">
    <property type="entry name" value="Cyt_P450"/>
</dbReference>
<gene>
    <name evidence="3" type="ORF">FHW12_000418</name>
</gene>
<dbReference type="Gene3D" id="1.10.630.10">
    <property type="entry name" value="Cytochrome P450"/>
    <property type="match status" value="1"/>
</dbReference>
<sequence length="415" mass="46279">MSDPTIVETEHLRALRARRQEEGPIFRVGEKFCAVLDADAVQRIEAANYADLTMQDGFVDTVRGRTSEDFSWARLRSAWSKQMRHLTATASLRDLARRMADLLDAEVGRPQDLVWLAERAVVDPLIPMIVGGLAPRAQRRVVREVHSKVSWVLSDVDTHRAPRGHRVRMMLHQLVAGLEVRRELSGRAHGTRERRQDLADPVVDMLGTLGIGRAVDAVTALLTAITGSPGAAGACLLLELSRRPEWQARLDAELGAIPLDALCEAPTRLAPSATAFVKEILRIWSSPPFVTRTVRTDIRDERVSMEQGEVYLLSSYLIHHDADTWTDADVFRPERWMGSENGARCPHGPYVPFGWAPKSCIGANLGMAQLVLFMHLFCTRYRLQVANPERAQIAVASVVRPKDFHGTLVRREGTA</sequence>
<dbReference type="GO" id="GO:0004497">
    <property type="term" value="F:monooxygenase activity"/>
    <property type="evidence" value="ECO:0007669"/>
    <property type="project" value="InterPro"/>
</dbReference>
<dbReference type="EMBL" id="JACGXL010000001">
    <property type="protein sequence ID" value="MBA8886227.1"/>
    <property type="molecule type" value="Genomic_DNA"/>
</dbReference>
<evidence type="ECO:0000313" key="4">
    <source>
        <dbReference type="Proteomes" id="UP000550401"/>
    </source>
</evidence>
<dbReference type="AlphaFoldDB" id="A0A839EPJ0"/>
<dbReference type="RefSeq" id="WP_182529323.1">
    <property type="nucleotide sequence ID" value="NZ_JACGXL010000001.1"/>
</dbReference>
<reference evidence="3 4" key="1">
    <citation type="submission" date="2020-07" db="EMBL/GenBank/DDBJ databases">
        <title>Genomic Encyclopedia of Type Strains, Phase IV (KMG-V): Genome sequencing to study the core and pangenomes of soil and plant-associated prokaryotes.</title>
        <authorList>
            <person name="Whitman W."/>
        </authorList>
    </citation>
    <scope>NUCLEOTIDE SEQUENCE [LARGE SCALE GENOMIC DNA]</scope>
    <source>
        <strain evidence="3 4">RH2WT43</strain>
    </source>
</reference>
<dbReference type="Proteomes" id="UP000550401">
    <property type="component" value="Unassembled WGS sequence"/>
</dbReference>
<comment type="caution">
    <text evidence="3">The sequence shown here is derived from an EMBL/GenBank/DDBJ whole genome shotgun (WGS) entry which is preliminary data.</text>
</comment>
<dbReference type="InterPro" id="IPR050121">
    <property type="entry name" value="Cytochrome_P450_monoxygenase"/>
</dbReference>
<dbReference type="CDD" id="cd00302">
    <property type="entry name" value="cytochrome_P450"/>
    <property type="match status" value="1"/>
</dbReference>
<feature type="binding site" description="axial binding residue" evidence="2">
    <location>
        <position position="360"/>
    </location>
    <ligand>
        <name>heme</name>
        <dbReference type="ChEBI" id="CHEBI:30413"/>
    </ligand>
    <ligandPart>
        <name>Fe</name>
        <dbReference type="ChEBI" id="CHEBI:18248"/>
    </ligandPart>
</feature>
<keyword evidence="2" id="KW-0349">Heme</keyword>
<name>A0A839EPJ0_9GAMM</name>
<dbReference type="GO" id="GO:0020037">
    <property type="term" value="F:heme binding"/>
    <property type="evidence" value="ECO:0007669"/>
    <property type="project" value="InterPro"/>
</dbReference>
<dbReference type="InterPro" id="IPR036396">
    <property type="entry name" value="Cyt_P450_sf"/>
</dbReference>
<dbReference type="PANTHER" id="PTHR24305">
    <property type="entry name" value="CYTOCHROME P450"/>
    <property type="match status" value="1"/>
</dbReference>
<dbReference type="GO" id="GO:0016705">
    <property type="term" value="F:oxidoreductase activity, acting on paired donors, with incorporation or reduction of molecular oxygen"/>
    <property type="evidence" value="ECO:0007669"/>
    <property type="project" value="InterPro"/>
</dbReference>
<dbReference type="PANTHER" id="PTHR24305:SF166">
    <property type="entry name" value="CYTOCHROME P450 12A4, MITOCHONDRIAL-RELATED"/>
    <property type="match status" value="1"/>
</dbReference>
<evidence type="ECO:0000256" key="1">
    <source>
        <dbReference type="ARBA" id="ARBA00010617"/>
    </source>
</evidence>
<dbReference type="SUPFAM" id="SSF48264">
    <property type="entry name" value="Cytochrome P450"/>
    <property type="match status" value="1"/>
</dbReference>
<keyword evidence="4" id="KW-1185">Reference proteome</keyword>
<dbReference type="Pfam" id="PF00067">
    <property type="entry name" value="p450"/>
    <property type="match status" value="1"/>
</dbReference>
<proteinExistence type="inferred from homology"/>
<keyword evidence="2" id="KW-0408">Iron</keyword>
<evidence type="ECO:0000256" key="2">
    <source>
        <dbReference type="PIRSR" id="PIRSR602401-1"/>
    </source>
</evidence>
<comment type="similarity">
    <text evidence="1">Belongs to the cytochrome P450 family.</text>
</comment>
<dbReference type="InterPro" id="IPR002401">
    <property type="entry name" value="Cyt_P450_E_grp-I"/>
</dbReference>
<organism evidence="3 4">
    <name type="scientific">Dokdonella fugitiva</name>
    <dbReference type="NCBI Taxonomy" id="328517"/>
    <lineage>
        <taxon>Bacteria</taxon>
        <taxon>Pseudomonadati</taxon>
        <taxon>Pseudomonadota</taxon>
        <taxon>Gammaproteobacteria</taxon>
        <taxon>Lysobacterales</taxon>
        <taxon>Rhodanobacteraceae</taxon>
        <taxon>Dokdonella</taxon>
    </lineage>
</organism>
<evidence type="ECO:0000313" key="3">
    <source>
        <dbReference type="EMBL" id="MBA8886227.1"/>
    </source>
</evidence>
<dbReference type="PRINTS" id="PR00463">
    <property type="entry name" value="EP450I"/>
</dbReference>